<dbReference type="AlphaFoldDB" id="A0A6C0JS75"/>
<evidence type="ECO:0008006" key="3">
    <source>
        <dbReference type="Google" id="ProtNLM"/>
    </source>
</evidence>
<keyword evidence="1" id="KW-0378">Hydrolase</keyword>
<dbReference type="SUPFAM" id="SSF53098">
    <property type="entry name" value="Ribonuclease H-like"/>
    <property type="match status" value="1"/>
</dbReference>
<dbReference type="InterPro" id="IPR036397">
    <property type="entry name" value="RNaseH_sf"/>
</dbReference>
<dbReference type="GO" id="GO:0000287">
    <property type="term" value="F:magnesium ion binding"/>
    <property type="evidence" value="ECO:0007669"/>
    <property type="project" value="InterPro"/>
</dbReference>
<dbReference type="Pfam" id="PF04848">
    <property type="entry name" value="Pox_A22"/>
    <property type="match status" value="1"/>
</dbReference>
<proteinExistence type="predicted"/>
<dbReference type="InterPro" id="IPR006932">
    <property type="entry name" value="HJ-resolvase_A22"/>
</dbReference>
<organism evidence="2">
    <name type="scientific">viral metagenome</name>
    <dbReference type="NCBI Taxonomy" id="1070528"/>
    <lineage>
        <taxon>unclassified sequences</taxon>
        <taxon>metagenomes</taxon>
        <taxon>organismal metagenomes</taxon>
    </lineage>
</organism>
<accession>A0A6C0JS75</accession>
<dbReference type="InterPro" id="IPR012337">
    <property type="entry name" value="RNaseH-like_sf"/>
</dbReference>
<sequence>MIYISFDIGIKNLALCILENKDNNITIIDWRVITLADKKKDVNGLNLISEILFYELDNIIGCIEELNYDTIDYVIIENQPSNLNGIMKSIQLLIFSYFSLLKHWDKFIGQVLLINASLKLQYHSYKPEPLIKIDPNRTKKEQKRDKYRNNKNDGIEITKYYIKDNEILNNYFIKYKKKDDLADTLLQTVSYIKKHNSNSNIEKVNIADKNLLEL</sequence>
<name>A0A6C0JS75_9ZZZZ</name>
<dbReference type="GO" id="GO:0000400">
    <property type="term" value="F:four-way junction DNA binding"/>
    <property type="evidence" value="ECO:0007669"/>
    <property type="project" value="InterPro"/>
</dbReference>
<reference evidence="2" key="1">
    <citation type="journal article" date="2020" name="Nature">
        <title>Giant virus diversity and host interactions through global metagenomics.</title>
        <authorList>
            <person name="Schulz F."/>
            <person name="Roux S."/>
            <person name="Paez-Espino D."/>
            <person name="Jungbluth S."/>
            <person name="Walsh D.A."/>
            <person name="Denef V.J."/>
            <person name="McMahon K.D."/>
            <person name="Konstantinidis K.T."/>
            <person name="Eloe-Fadrosh E.A."/>
            <person name="Kyrpides N.C."/>
            <person name="Woyke T."/>
        </authorList>
    </citation>
    <scope>NUCLEOTIDE SEQUENCE</scope>
    <source>
        <strain evidence="2">GVMAG-S-1040241-154</strain>
    </source>
</reference>
<dbReference type="EMBL" id="MN740684">
    <property type="protein sequence ID" value="QHU07550.1"/>
    <property type="molecule type" value="Genomic_DNA"/>
</dbReference>
<dbReference type="GO" id="GO:0006310">
    <property type="term" value="P:DNA recombination"/>
    <property type="evidence" value="ECO:0007669"/>
    <property type="project" value="InterPro"/>
</dbReference>
<dbReference type="GO" id="GO:0016788">
    <property type="term" value="F:hydrolase activity, acting on ester bonds"/>
    <property type="evidence" value="ECO:0007669"/>
    <property type="project" value="InterPro"/>
</dbReference>
<dbReference type="GO" id="GO:0006281">
    <property type="term" value="P:DNA repair"/>
    <property type="evidence" value="ECO:0007669"/>
    <property type="project" value="InterPro"/>
</dbReference>
<evidence type="ECO:0000256" key="1">
    <source>
        <dbReference type="ARBA" id="ARBA00022801"/>
    </source>
</evidence>
<protein>
    <recommendedName>
        <fullName evidence="3">Mitochondrial resolvase Ydc2 catalytic domain-containing protein</fullName>
    </recommendedName>
</protein>
<evidence type="ECO:0000313" key="2">
    <source>
        <dbReference type="EMBL" id="QHU07550.1"/>
    </source>
</evidence>
<dbReference type="Gene3D" id="3.30.420.10">
    <property type="entry name" value="Ribonuclease H-like superfamily/Ribonuclease H"/>
    <property type="match status" value="1"/>
</dbReference>